<organism evidence="1">
    <name type="scientific">hydrothermal vent metagenome</name>
    <dbReference type="NCBI Taxonomy" id="652676"/>
    <lineage>
        <taxon>unclassified sequences</taxon>
        <taxon>metagenomes</taxon>
        <taxon>ecological metagenomes</taxon>
    </lineage>
</organism>
<dbReference type="AlphaFoldDB" id="A0A3B0ZUV3"/>
<evidence type="ECO:0008006" key="2">
    <source>
        <dbReference type="Google" id="ProtNLM"/>
    </source>
</evidence>
<reference evidence="1" key="1">
    <citation type="submission" date="2018-06" db="EMBL/GenBank/DDBJ databases">
        <authorList>
            <person name="Zhirakovskaya E."/>
        </authorList>
    </citation>
    <scope>NUCLEOTIDE SEQUENCE</scope>
</reference>
<protein>
    <recommendedName>
        <fullName evidence="2">Glycosyltransferase</fullName>
    </recommendedName>
</protein>
<accession>A0A3B0ZUV3</accession>
<dbReference type="EMBL" id="UOFR01000009">
    <property type="protein sequence ID" value="VAW91127.1"/>
    <property type="molecule type" value="Genomic_DNA"/>
</dbReference>
<name>A0A3B0ZUV3_9ZZZZ</name>
<sequence>MKLLLIHQHDPTIPHVAGIGTFINTFIRNAPKDLEIQLVGVTVQAERFPVGEWHELSLGEKKFQFFSMLNSNPVHVPFFPLSFRILW</sequence>
<gene>
    <name evidence="1" type="ORF">MNBD_GAMMA21-2116</name>
</gene>
<proteinExistence type="predicted"/>
<evidence type="ECO:0000313" key="1">
    <source>
        <dbReference type="EMBL" id="VAW91127.1"/>
    </source>
</evidence>